<dbReference type="InterPro" id="IPR014001">
    <property type="entry name" value="Helicase_ATP-bd"/>
</dbReference>
<feature type="coiled-coil region" evidence="21">
    <location>
        <begin position="164"/>
        <end position="191"/>
    </location>
</feature>
<dbReference type="CDD" id="cd18000">
    <property type="entry name" value="DEXHc_ERCC6"/>
    <property type="match status" value="1"/>
</dbReference>
<feature type="compositionally biased region" description="Basic and acidic residues" evidence="22">
    <location>
        <begin position="1082"/>
        <end position="1091"/>
    </location>
</feature>
<comment type="caution">
    <text evidence="25">The sequence shown here is derived from an EMBL/GenBank/DDBJ whole genome shotgun (WGS) entry which is preliminary data.</text>
</comment>
<evidence type="ECO:0000313" key="26">
    <source>
        <dbReference type="Proteomes" id="UP001497382"/>
    </source>
</evidence>
<dbReference type="SUPFAM" id="SSF52540">
    <property type="entry name" value="P-loop containing nucleoside triphosphate hydrolases"/>
    <property type="match status" value="2"/>
</dbReference>
<evidence type="ECO:0000256" key="11">
    <source>
        <dbReference type="ARBA" id="ARBA00022840"/>
    </source>
</evidence>
<dbReference type="InterPro" id="IPR000330">
    <property type="entry name" value="SNF2_N"/>
</dbReference>
<feature type="region of interest" description="Disordered" evidence="22">
    <location>
        <begin position="1232"/>
        <end position="1285"/>
    </location>
</feature>
<dbReference type="Pfam" id="PF00271">
    <property type="entry name" value="Helicase_C"/>
    <property type="match status" value="1"/>
</dbReference>
<evidence type="ECO:0000256" key="15">
    <source>
        <dbReference type="ARBA" id="ARBA00023306"/>
    </source>
</evidence>
<feature type="region of interest" description="Disordered" evidence="22">
    <location>
        <begin position="374"/>
        <end position="449"/>
    </location>
</feature>
<dbReference type="GO" id="GO:0005524">
    <property type="term" value="F:ATP binding"/>
    <property type="evidence" value="ECO:0007669"/>
    <property type="project" value="UniProtKB-KW"/>
</dbReference>
<dbReference type="GO" id="GO:0005634">
    <property type="term" value="C:nucleus"/>
    <property type="evidence" value="ECO:0007669"/>
    <property type="project" value="UniProtKB-SubCell"/>
</dbReference>
<evidence type="ECO:0000256" key="17">
    <source>
        <dbReference type="ARBA" id="ARBA00029956"/>
    </source>
</evidence>
<comment type="similarity">
    <text evidence="2">Belongs to the SNF2/RAD54 helicase family.</text>
</comment>
<accession>A0AAV2APD2</accession>
<evidence type="ECO:0000259" key="23">
    <source>
        <dbReference type="PROSITE" id="PS51192"/>
    </source>
</evidence>
<keyword evidence="6" id="KW-0547">Nucleotide-binding</keyword>
<evidence type="ECO:0000256" key="2">
    <source>
        <dbReference type="ARBA" id="ARBA00007025"/>
    </source>
</evidence>
<evidence type="ECO:0000256" key="20">
    <source>
        <dbReference type="ARBA" id="ARBA00079118"/>
    </source>
</evidence>
<keyword evidence="7" id="KW-0227">DNA damage</keyword>
<dbReference type="InterPro" id="IPR027417">
    <property type="entry name" value="P-loop_NTPase"/>
</dbReference>
<keyword evidence="15" id="KW-0131">Cell cycle</keyword>
<dbReference type="Pfam" id="PF00176">
    <property type="entry name" value="SNF2-rel_dom"/>
    <property type="match status" value="1"/>
</dbReference>
<keyword evidence="26" id="KW-1185">Reference proteome</keyword>
<feature type="region of interest" description="Disordered" evidence="22">
    <location>
        <begin position="1080"/>
        <end position="1105"/>
    </location>
</feature>
<evidence type="ECO:0000256" key="19">
    <source>
        <dbReference type="ARBA" id="ARBA00076356"/>
    </source>
</evidence>
<keyword evidence="8" id="KW-0498">Mitosis</keyword>
<sequence length="1395" mass="158301">MENIQDLDDETDCDVSVFVPLIDQLKMCSDLMEEEHSLSSEALSKDMNSGDNCASDDALPCSSKSDSFRVTKESIPCVPETDQEKELKDLGVSVYDQTQFETEIIAQVDKALKDQEERKRTEDAKKELHIVEEDIRFVKTRLNQIEKALSMAPKDENLITKAAKRELSAINKEKENKLKHLKKLEAKHKALKVCISGNADEVNAVLENIVEGSDEQLDEETMYHLKQVFTVKETEEEKMIRTGEMTPFGTVITNQAKDISTPRKITIPTDGMTDFDKFLLNEAENHMTKASSKTFRRSKPSSLKSVNKVVIKSEESSDFKGFTDLKAISSKKNKTLSKIKLGSKFAKGFTKTSNPSRYLVKNYRSDSELSDIEDDDKLEIKDDANNYSSDDVYIPDEKELDDEDAESSGKTPKKRKPQQHSKKARQISADSLSDSEDEDNTPKKKLKKLVDDGNQESYIKRIKALEKSEWAKKQMKLVENDGEDSDEEDVTEFNEGYKIPNRIWNKLYKYQKTAVRWLWELHQQNCGGIIGDEMGLGKTIQIIAFLIGLKFSNLTTVGNCFKGLGPVVLVCPATVMHQWLKEFYTWWPYFRVAILHESGSFVGKKDSLIRTINKSHGILITTYNGVVQNQENLLKYEWHYIILDEGHKIRNPDAQATLAVKQFRTPHRIILSGSPIQNNLKELWSLFDFVFPGKLGTLPVFMQQFSVPIVLGGYANASKIQVQTAYKCATVLRDAIKPYLLRRMKSDVKMSVNLPDKNEQVLFCKLTEDQENLYKAYISSKEVGSILNARLQVFVGLINLRKICNHPDIFDGGPKIFKDTDISQLSEEEHYGYYKRSGKMIVVEALLRLWHKQGHRVLLFTQSRQMLQIFEIFVKSKNYTYMKMDGSTSISSRQPAVEKFNSDANIFVFLLTTRVGGLGVNLTGANRVILYDPDWNPSTDIQARERAWRIGQNKQVTIYRLMTAGTIEEKIYHRQIFKQFVTNRVLKDPKQRRFFKSNDLYELFTYNEVGPQGTETSCIFAGTGSEIKLKKKFQRPNKSPKKEPDSHPLKSSEVAVSFTEEKKEQMRMLAKKLSLELAKPSLDSKSKDSKPAEQMSMKNNSDEPVLEISLENKNEEKSSKTKVLEATLKKNQKRKASKIDGEKIDFVVKKSVYKAPEKEDDKTLNEDDYVLSKLFKKSGVHTALKHDVIVESSTPDYSIVEEEANRVATEAIKALKKSRQMCAQASEGIPTWTGQHGGIKPRFGQKKKLPVATTTASSSGSSSKSSSKNTKKDFKFDGKKDIGSSETVSSSHLLSAIRNRKVVFGTNNDDENVSETTPCIPQLTTEHDELLADLRNFIAFEGAVCGQATTKELMDAFKEKVPVTQTAIFKALLNKLCNFSRTSGEGTWYLKSEFR</sequence>
<organism evidence="25 26">
    <name type="scientific">Larinioides sclopetarius</name>
    <dbReference type="NCBI Taxonomy" id="280406"/>
    <lineage>
        <taxon>Eukaryota</taxon>
        <taxon>Metazoa</taxon>
        <taxon>Ecdysozoa</taxon>
        <taxon>Arthropoda</taxon>
        <taxon>Chelicerata</taxon>
        <taxon>Arachnida</taxon>
        <taxon>Araneae</taxon>
        <taxon>Araneomorphae</taxon>
        <taxon>Entelegynae</taxon>
        <taxon>Araneoidea</taxon>
        <taxon>Araneidae</taxon>
        <taxon>Larinioides</taxon>
    </lineage>
</organism>
<feature type="compositionally biased region" description="Basic residues" evidence="22">
    <location>
        <begin position="1030"/>
        <end position="1039"/>
    </location>
</feature>
<evidence type="ECO:0000256" key="7">
    <source>
        <dbReference type="ARBA" id="ARBA00022763"/>
    </source>
</evidence>
<evidence type="ECO:0000256" key="3">
    <source>
        <dbReference type="ARBA" id="ARBA00011467"/>
    </source>
</evidence>
<keyword evidence="12" id="KW-0238">DNA-binding</keyword>
<feature type="region of interest" description="Disordered" evidence="22">
    <location>
        <begin position="1030"/>
        <end position="1053"/>
    </location>
</feature>
<evidence type="ECO:0000256" key="5">
    <source>
        <dbReference type="ARBA" id="ARBA00022618"/>
    </source>
</evidence>
<evidence type="ECO:0000256" key="14">
    <source>
        <dbReference type="ARBA" id="ARBA00023242"/>
    </source>
</evidence>
<evidence type="ECO:0000259" key="24">
    <source>
        <dbReference type="PROSITE" id="PS51194"/>
    </source>
</evidence>
<name>A0AAV2APD2_9ARAC</name>
<dbReference type="FunFam" id="3.40.50.10810:FF:000042">
    <property type="entry name" value="SNF2 family helicase-like protein"/>
    <property type="match status" value="1"/>
</dbReference>
<evidence type="ECO:0000256" key="10">
    <source>
        <dbReference type="ARBA" id="ARBA00022806"/>
    </source>
</evidence>
<dbReference type="GO" id="GO:0008094">
    <property type="term" value="F:ATP-dependent activity, acting on DNA"/>
    <property type="evidence" value="ECO:0007669"/>
    <property type="project" value="TreeGrafter"/>
</dbReference>
<keyword evidence="11" id="KW-0067">ATP-binding</keyword>
<dbReference type="CDD" id="cd22254">
    <property type="entry name" value="CSB_WHD"/>
    <property type="match status" value="1"/>
</dbReference>
<reference evidence="25 26" key="1">
    <citation type="submission" date="2024-04" db="EMBL/GenBank/DDBJ databases">
        <authorList>
            <person name="Rising A."/>
            <person name="Reimegard J."/>
            <person name="Sonavane S."/>
            <person name="Akerstrom W."/>
            <person name="Nylinder S."/>
            <person name="Hedman E."/>
            <person name="Kallberg Y."/>
        </authorList>
    </citation>
    <scope>NUCLEOTIDE SEQUENCE [LARGE SCALE GENOMIC DNA]</scope>
</reference>
<dbReference type="Gene3D" id="3.40.50.10810">
    <property type="entry name" value="Tandem AAA-ATPase domain"/>
    <property type="match status" value="1"/>
</dbReference>
<dbReference type="CDD" id="cd21397">
    <property type="entry name" value="cc_ERCC-6_N"/>
    <property type="match status" value="1"/>
</dbReference>
<dbReference type="InterPro" id="IPR059240">
    <property type="entry name" value="cc_ERCC-6_N"/>
</dbReference>
<dbReference type="Gene3D" id="3.40.50.300">
    <property type="entry name" value="P-loop containing nucleotide triphosphate hydrolases"/>
    <property type="match status" value="1"/>
</dbReference>
<comment type="subunit">
    <text evidence="3">Interacts (via N-terminus) with spn-A/Rad51.</text>
</comment>
<evidence type="ECO:0000256" key="16">
    <source>
        <dbReference type="ARBA" id="ARBA00024776"/>
    </source>
</evidence>
<keyword evidence="9" id="KW-0378">Hydrolase</keyword>
<feature type="domain" description="Helicase ATP-binding" evidence="23">
    <location>
        <begin position="519"/>
        <end position="693"/>
    </location>
</feature>
<evidence type="ECO:0000256" key="6">
    <source>
        <dbReference type="ARBA" id="ARBA00022741"/>
    </source>
</evidence>
<dbReference type="SMART" id="SM00487">
    <property type="entry name" value="DEXDc"/>
    <property type="match status" value="1"/>
</dbReference>
<evidence type="ECO:0000256" key="22">
    <source>
        <dbReference type="SAM" id="MobiDB-lite"/>
    </source>
</evidence>
<dbReference type="EMBL" id="CAXIEN010000185">
    <property type="protein sequence ID" value="CAL1284944.1"/>
    <property type="molecule type" value="Genomic_DNA"/>
</dbReference>
<feature type="domain" description="Helicase C-terminal" evidence="24">
    <location>
        <begin position="842"/>
        <end position="1001"/>
    </location>
</feature>
<dbReference type="CDD" id="cd18793">
    <property type="entry name" value="SF2_C_SNF"/>
    <property type="match status" value="1"/>
</dbReference>
<comment type="function">
    <text evidence="16">Involved in mitotic DNA repair and meiotic recombination. Functions in the recombinational DNA repair pathway. Essential for interhomolog gene conversion (GC), but may have a less important role in intersister GC than spn-A/Rad51. In the presence of DNA, spn-A/Rad51 enhances the ATPase activity of okr/Rad54.</text>
</comment>
<evidence type="ECO:0000256" key="18">
    <source>
        <dbReference type="ARBA" id="ARBA00071998"/>
    </source>
</evidence>
<keyword evidence="13" id="KW-0234">DNA repair</keyword>
<evidence type="ECO:0000256" key="21">
    <source>
        <dbReference type="SAM" id="Coils"/>
    </source>
</evidence>
<dbReference type="InterPro" id="IPR050496">
    <property type="entry name" value="SNF2_RAD54_helicase_repair"/>
</dbReference>
<dbReference type="GO" id="GO:0016787">
    <property type="term" value="F:hydrolase activity"/>
    <property type="evidence" value="ECO:0007669"/>
    <property type="project" value="UniProtKB-KW"/>
</dbReference>
<dbReference type="InterPro" id="IPR049730">
    <property type="entry name" value="SNF2/RAD54-like_C"/>
</dbReference>
<dbReference type="Proteomes" id="UP001497382">
    <property type="component" value="Unassembled WGS sequence"/>
</dbReference>
<evidence type="ECO:0000256" key="4">
    <source>
        <dbReference type="ARBA" id="ARBA00015341"/>
    </source>
</evidence>
<dbReference type="PROSITE" id="PS51192">
    <property type="entry name" value="HELICASE_ATP_BIND_1"/>
    <property type="match status" value="1"/>
</dbReference>
<evidence type="ECO:0000256" key="12">
    <source>
        <dbReference type="ARBA" id="ARBA00023125"/>
    </source>
</evidence>
<dbReference type="Pfam" id="PF25875">
    <property type="entry name" value="WHD_Rad26_CSB"/>
    <property type="match status" value="1"/>
</dbReference>
<keyword evidence="5" id="KW-0132">Cell division</keyword>
<evidence type="ECO:0000256" key="13">
    <source>
        <dbReference type="ARBA" id="ARBA00023204"/>
    </source>
</evidence>
<dbReference type="GO" id="GO:0006283">
    <property type="term" value="P:transcription-coupled nucleotide-excision repair"/>
    <property type="evidence" value="ECO:0007669"/>
    <property type="project" value="TreeGrafter"/>
</dbReference>
<dbReference type="SMART" id="SM00490">
    <property type="entry name" value="HELICc"/>
    <property type="match status" value="1"/>
</dbReference>
<gene>
    <name evidence="25" type="ORF">LARSCL_LOCUS13414</name>
</gene>
<dbReference type="PANTHER" id="PTHR45629:SF7">
    <property type="entry name" value="DNA EXCISION REPAIR PROTEIN ERCC-6-RELATED"/>
    <property type="match status" value="1"/>
</dbReference>
<proteinExistence type="inferred from homology"/>
<evidence type="ECO:0000256" key="1">
    <source>
        <dbReference type="ARBA" id="ARBA00004123"/>
    </source>
</evidence>
<dbReference type="InterPro" id="IPR038718">
    <property type="entry name" value="SNF2-like_sf"/>
</dbReference>
<dbReference type="FunFam" id="3.40.50.300:FF:000863">
    <property type="entry name" value="DNA excision repair protein ERCC-6"/>
    <property type="match status" value="1"/>
</dbReference>
<comment type="subcellular location">
    <subcellularLocation>
        <location evidence="1">Nucleus</location>
    </subcellularLocation>
</comment>
<dbReference type="GO" id="GO:0004386">
    <property type="term" value="F:helicase activity"/>
    <property type="evidence" value="ECO:0007669"/>
    <property type="project" value="UniProtKB-KW"/>
</dbReference>
<dbReference type="InterPro" id="IPR001650">
    <property type="entry name" value="Helicase_C-like"/>
</dbReference>
<dbReference type="PROSITE" id="PS51194">
    <property type="entry name" value="HELICASE_CTER"/>
    <property type="match status" value="1"/>
</dbReference>
<evidence type="ECO:0000313" key="25">
    <source>
        <dbReference type="EMBL" id="CAL1284944.1"/>
    </source>
</evidence>
<dbReference type="GO" id="GO:0051301">
    <property type="term" value="P:cell division"/>
    <property type="evidence" value="ECO:0007669"/>
    <property type="project" value="UniProtKB-KW"/>
</dbReference>
<keyword evidence="21" id="KW-0175">Coiled coil</keyword>
<keyword evidence="14" id="KW-0539">Nucleus</keyword>
<evidence type="ECO:0000256" key="9">
    <source>
        <dbReference type="ARBA" id="ARBA00022801"/>
    </source>
</evidence>
<feature type="compositionally biased region" description="Basic and acidic residues" evidence="22">
    <location>
        <begin position="1270"/>
        <end position="1283"/>
    </location>
</feature>
<dbReference type="PANTHER" id="PTHR45629">
    <property type="entry name" value="SNF2/RAD54 FAMILY MEMBER"/>
    <property type="match status" value="1"/>
</dbReference>
<keyword evidence="10" id="KW-0347">Helicase</keyword>
<feature type="compositionally biased region" description="Low complexity" evidence="22">
    <location>
        <begin position="1253"/>
        <end position="1268"/>
    </location>
</feature>
<feature type="compositionally biased region" description="Basic and acidic residues" evidence="22">
    <location>
        <begin position="1040"/>
        <end position="1050"/>
    </location>
</feature>
<feature type="compositionally biased region" description="Basic residues" evidence="22">
    <location>
        <begin position="411"/>
        <end position="425"/>
    </location>
</feature>
<protein>
    <recommendedName>
        <fullName evidence="18">DNA excision repair protein ERCC-6</fullName>
    </recommendedName>
    <alternativeName>
        <fullName evidence="19">ATP-dependent helicase ERCC6</fullName>
    </alternativeName>
    <alternativeName>
        <fullName evidence="20">Cockayne syndrome protein CSB</fullName>
    </alternativeName>
    <alternativeName>
        <fullName evidence="4">DNA repair and recombination protein RAD54-like</fullName>
    </alternativeName>
    <alternativeName>
        <fullName evidence="17">Protein okra</fullName>
    </alternativeName>
</protein>
<dbReference type="InterPro" id="IPR058951">
    <property type="entry name" value="WHD_Rad26_CSB-like"/>
</dbReference>
<evidence type="ECO:0000256" key="8">
    <source>
        <dbReference type="ARBA" id="ARBA00022776"/>
    </source>
</evidence>